<dbReference type="RefSeq" id="WP_241000705.1">
    <property type="nucleotide sequence ID" value="NZ_JAZEIH010000002.1"/>
</dbReference>
<name>A0ABU7N1N2_PSEVI</name>
<proteinExistence type="predicted"/>
<organism evidence="1 2">
    <name type="scientific">Pseudomonas viridiflava</name>
    <name type="common">Phytomonas viridiflava</name>
    <dbReference type="NCBI Taxonomy" id="33069"/>
    <lineage>
        <taxon>Bacteria</taxon>
        <taxon>Pseudomonadati</taxon>
        <taxon>Pseudomonadota</taxon>
        <taxon>Gammaproteobacteria</taxon>
        <taxon>Pseudomonadales</taxon>
        <taxon>Pseudomonadaceae</taxon>
        <taxon>Pseudomonas</taxon>
    </lineage>
</organism>
<gene>
    <name evidence="1" type="ORF">V2I87_01910</name>
</gene>
<keyword evidence="2" id="KW-1185">Reference proteome</keyword>
<evidence type="ECO:0000313" key="1">
    <source>
        <dbReference type="EMBL" id="MEE4038837.1"/>
    </source>
</evidence>
<dbReference type="Proteomes" id="UP001343600">
    <property type="component" value="Unassembled WGS sequence"/>
</dbReference>
<reference evidence="1 2" key="1">
    <citation type="submission" date="2024-01" db="EMBL/GenBank/DDBJ databases">
        <title>Characterization of Pseudomonas viridiflava in Georgia, USA.</title>
        <authorList>
            <person name="Zhao M."/>
            <person name="Dutta B."/>
        </authorList>
    </citation>
    <scope>NUCLEOTIDE SEQUENCE [LARGE SCALE GENOMIC DNA]</scope>
    <source>
        <strain evidence="1 2">21GA0539</strain>
    </source>
</reference>
<comment type="caution">
    <text evidence="1">The sequence shown here is derived from an EMBL/GenBank/DDBJ whole genome shotgun (WGS) entry which is preliminary data.</text>
</comment>
<sequence length="248" mass="27771">MKLELPGGLTRSQKSILKFFGIIRRSGDGSGGVTEGIRANYVSTNYDNVIETVLDNCLGLDDSYSFYAYRGVTPSLYSGGLPSVIIHDNWIVSNLLKINGGFEIFKEGSEFEFDYRRTRSDAQLRKNPPQLMLASREQDYTQAYFHSMFPKVVRLLQESKVLVIVGYSMPEEDALLRLIIKQFAEDRADGARKIIFYIDICDAGSQLEKLNSVFPHVEGGHGVTVIPFSGPFGEWCASVVKIYKKITG</sequence>
<protein>
    <submittedName>
        <fullName evidence="1">SIR2 family protein</fullName>
    </submittedName>
</protein>
<evidence type="ECO:0000313" key="2">
    <source>
        <dbReference type="Proteomes" id="UP001343600"/>
    </source>
</evidence>
<accession>A0ABU7N1N2</accession>
<dbReference type="EMBL" id="JAZEIP010000002">
    <property type="protein sequence ID" value="MEE4038837.1"/>
    <property type="molecule type" value="Genomic_DNA"/>
</dbReference>